<evidence type="ECO:0000256" key="2">
    <source>
        <dbReference type="SAM" id="Phobius"/>
    </source>
</evidence>
<comment type="caution">
    <text evidence="3">The sequence shown here is derived from an EMBL/GenBank/DDBJ whole genome shotgun (WGS) entry which is preliminary data.</text>
</comment>
<feature type="compositionally biased region" description="Basic and acidic residues" evidence="1">
    <location>
        <begin position="84"/>
        <end position="98"/>
    </location>
</feature>
<keyword evidence="2" id="KW-1133">Transmembrane helix</keyword>
<protein>
    <submittedName>
        <fullName evidence="3">Uncharacterized protein</fullName>
    </submittedName>
</protein>
<feature type="non-terminal residue" evidence="3">
    <location>
        <position position="472"/>
    </location>
</feature>
<evidence type="ECO:0000313" key="4">
    <source>
        <dbReference type="Proteomes" id="UP001195483"/>
    </source>
</evidence>
<keyword evidence="2" id="KW-0472">Membrane</keyword>
<feature type="transmembrane region" description="Helical" evidence="2">
    <location>
        <begin position="260"/>
        <end position="286"/>
    </location>
</feature>
<reference evidence="3" key="3">
    <citation type="submission" date="2023-05" db="EMBL/GenBank/DDBJ databases">
        <authorList>
            <person name="Smith C.H."/>
        </authorList>
    </citation>
    <scope>NUCLEOTIDE SEQUENCE</scope>
    <source>
        <strain evidence="3">CHS0354</strain>
        <tissue evidence="3">Mantle</tissue>
    </source>
</reference>
<feature type="compositionally biased region" description="Basic and acidic residues" evidence="1">
    <location>
        <begin position="14"/>
        <end position="33"/>
    </location>
</feature>
<proteinExistence type="predicted"/>
<feature type="compositionally biased region" description="Polar residues" evidence="1">
    <location>
        <begin position="65"/>
        <end position="83"/>
    </location>
</feature>
<dbReference type="AlphaFoldDB" id="A0AAE0VHE2"/>
<keyword evidence="2" id="KW-0812">Transmembrane</keyword>
<evidence type="ECO:0000256" key="1">
    <source>
        <dbReference type="SAM" id="MobiDB-lite"/>
    </source>
</evidence>
<reference evidence="3" key="1">
    <citation type="journal article" date="2021" name="Genome Biol. Evol.">
        <title>A High-Quality Reference Genome for a Parasitic Bivalve with Doubly Uniparental Inheritance (Bivalvia: Unionida).</title>
        <authorList>
            <person name="Smith C.H."/>
        </authorList>
    </citation>
    <scope>NUCLEOTIDE SEQUENCE</scope>
    <source>
        <strain evidence="3">CHS0354</strain>
    </source>
</reference>
<dbReference type="Proteomes" id="UP001195483">
    <property type="component" value="Unassembled WGS sequence"/>
</dbReference>
<feature type="compositionally biased region" description="Low complexity" evidence="1">
    <location>
        <begin position="132"/>
        <end position="149"/>
    </location>
</feature>
<sequence length="472" mass="53223">MSTGSYNGKYATCTDEKETERRRLYSFDSHKSEAASVSQRMATNKSSSENNSDMSETERKMLYSKQLQQSACMTQRTASIRLSSKTDSDIPESKRSDGRSVRFCLLSENLETFQDSSNGSERRGDNSDIAIRNNTTSRSQTNNLPHNFPNDNNMYEFVENTIVNNCQERIRRQNICPMVNNSRNYSQNSFGARQCRQPLPREQSTQYGGNINEHFNDSENGSGYADVQGNFRDAFHQCLCTFDDSQCKRMRSSVKVLKRVVFALCVFNTILLIMLIFIPVVAVIYFQASKDSSPTSTIKSQTSNEQYKIEPSCVKCQSLVDKFHNFTRTQKVIESMGDEDGRCCFSDPGKLMTILNQISTEAVEIAKNSVCVSCQSETIPREINRAVHFKSKGNGLVQAPNAMEKRIKITGTTHFVGWENPVRGDHQGLWGDLDTTGTSVKVQSTGMYFIYVMIQHKSVTIRSSSSDNITKA</sequence>
<gene>
    <name evidence="3" type="ORF">CHS0354_002594</name>
</gene>
<feature type="compositionally biased region" description="Polar residues" evidence="1">
    <location>
        <begin position="35"/>
        <end position="54"/>
    </location>
</feature>
<feature type="region of interest" description="Disordered" evidence="1">
    <location>
        <begin position="1"/>
        <end position="98"/>
    </location>
</feature>
<keyword evidence="4" id="KW-1185">Reference proteome</keyword>
<accession>A0AAE0VHE2</accession>
<dbReference type="EMBL" id="JAEAOA010000213">
    <property type="protein sequence ID" value="KAK3576810.1"/>
    <property type="molecule type" value="Genomic_DNA"/>
</dbReference>
<evidence type="ECO:0000313" key="3">
    <source>
        <dbReference type="EMBL" id="KAK3576810.1"/>
    </source>
</evidence>
<reference evidence="3" key="2">
    <citation type="journal article" date="2021" name="Genome Biol. Evol.">
        <title>Developing a high-quality reference genome for a parasitic bivalve with doubly uniparental inheritance (Bivalvia: Unionida).</title>
        <authorList>
            <person name="Smith C.H."/>
        </authorList>
    </citation>
    <scope>NUCLEOTIDE SEQUENCE</scope>
    <source>
        <strain evidence="3">CHS0354</strain>
        <tissue evidence="3">Mantle</tissue>
    </source>
</reference>
<feature type="region of interest" description="Disordered" evidence="1">
    <location>
        <begin position="114"/>
        <end position="149"/>
    </location>
</feature>
<organism evidence="3 4">
    <name type="scientific">Potamilus streckersoni</name>
    <dbReference type="NCBI Taxonomy" id="2493646"/>
    <lineage>
        <taxon>Eukaryota</taxon>
        <taxon>Metazoa</taxon>
        <taxon>Spiralia</taxon>
        <taxon>Lophotrochozoa</taxon>
        <taxon>Mollusca</taxon>
        <taxon>Bivalvia</taxon>
        <taxon>Autobranchia</taxon>
        <taxon>Heteroconchia</taxon>
        <taxon>Palaeoheterodonta</taxon>
        <taxon>Unionida</taxon>
        <taxon>Unionoidea</taxon>
        <taxon>Unionidae</taxon>
        <taxon>Ambleminae</taxon>
        <taxon>Lampsilini</taxon>
        <taxon>Potamilus</taxon>
    </lineage>
</organism>
<name>A0AAE0VHE2_9BIVA</name>